<keyword evidence="2" id="KW-1185">Reference proteome</keyword>
<gene>
    <name evidence="1" type="ORF">ILUMI_24740</name>
</gene>
<accession>A0A8K0C6M8</accession>
<evidence type="ECO:0000313" key="2">
    <source>
        <dbReference type="Proteomes" id="UP000801492"/>
    </source>
</evidence>
<comment type="caution">
    <text evidence="1">The sequence shown here is derived from an EMBL/GenBank/DDBJ whole genome shotgun (WGS) entry which is preliminary data.</text>
</comment>
<evidence type="ECO:0008006" key="3">
    <source>
        <dbReference type="Google" id="ProtNLM"/>
    </source>
</evidence>
<dbReference type="PANTHER" id="PTHR47027:SF25">
    <property type="entry name" value="REVERSE TRANSCRIPTASE DOMAIN-CONTAINING PROTEIN"/>
    <property type="match status" value="1"/>
</dbReference>
<dbReference type="OrthoDB" id="6771993at2759"/>
<dbReference type="PANTHER" id="PTHR47027">
    <property type="entry name" value="REVERSE TRANSCRIPTASE DOMAIN-CONTAINING PROTEIN"/>
    <property type="match status" value="1"/>
</dbReference>
<dbReference type="EMBL" id="VTPC01090739">
    <property type="protein sequence ID" value="KAF2881454.1"/>
    <property type="molecule type" value="Genomic_DNA"/>
</dbReference>
<dbReference type="Proteomes" id="UP000801492">
    <property type="component" value="Unassembled WGS sequence"/>
</dbReference>
<reference evidence="1" key="1">
    <citation type="submission" date="2019-08" db="EMBL/GenBank/DDBJ databases">
        <title>The genome of the North American firefly Photinus pyralis.</title>
        <authorList>
            <consortium name="Photinus pyralis genome working group"/>
            <person name="Fallon T.R."/>
            <person name="Sander Lower S.E."/>
            <person name="Weng J.-K."/>
        </authorList>
    </citation>
    <scope>NUCLEOTIDE SEQUENCE</scope>
    <source>
        <strain evidence="1">TRF0915ILg1</strain>
        <tissue evidence="1">Whole body</tissue>
    </source>
</reference>
<sequence length="174" mass="20540">MEEVLKEVRETTNMGIKIQEENVEMLRYADAIALVAKNEGDLEEELQTVLKESYNIKINHTKTKIMVCRKQRRSYTRIRLEDQVIDEVDEFCYLRSTITTDGKCKRDITSRVQQAKKAFHKMKHLLTSNSIVLHRRLQMTKTYVWSIALYGCETWTIGTRKRRRLEALENGLIE</sequence>
<name>A0A8K0C6M8_IGNLU</name>
<organism evidence="1 2">
    <name type="scientific">Ignelater luminosus</name>
    <name type="common">Cucubano</name>
    <name type="synonym">Pyrophorus luminosus</name>
    <dbReference type="NCBI Taxonomy" id="2038154"/>
    <lineage>
        <taxon>Eukaryota</taxon>
        <taxon>Metazoa</taxon>
        <taxon>Ecdysozoa</taxon>
        <taxon>Arthropoda</taxon>
        <taxon>Hexapoda</taxon>
        <taxon>Insecta</taxon>
        <taxon>Pterygota</taxon>
        <taxon>Neoptera</taxon>
        <taxon>Endopterygota</taxon>
        <taxon>Coleoptera</taxon>
        <taxon>Polyphaga</taxon>
        <taxon>Elateriformia</taxon>
        <taxon>Elateroidea</taxon>
        <taxon>Elateridae</taxon>
        <taxon>Agrypninae</taxon>
        <taxon>Pyrophorini</taxon>
        <taxon>Ignelater</taxon>
    </lineage>
</organism>
<proteinExistence type="predicted"/>
<evidence type="ECO:0000313" key="1">
    <source>
        <dbReference type="EMBL" id="KAF2881454.1"/>
    </source>
</evidence>
<protein>
    <recommendedName>
        <fullName evidence="3">Reverse transcriptase domain-containing protein</fullName>
    </recommendedName>
</protein>
<dbReference type="AlphaFoldDB" id="A0A8K0C6M8"/>